<keyword evidence="2" id="KW-1185">Reference proteome</keyword>
<evidence type="ECO:0000313" key="2">
    <source>
        <dbReference type="Proteomes" id="UP001247754"/>
    </source>
</evidence>
<sequence length="143" mass="15564">MSYVKVVPIEFNHCDPAGIVFYPRYFEMINSVVENFFADVVGCSFAQMHAEGHGNGVPTVHLDCDFRAPSRLGDKVPFTLVVRAVGRSSLTMDITAGTAGDERLSAGLKVVWIKGGRAAPWPDALRARLEEELAKGDRDGQPA</sequence>
<dbReference type="EMBL" id="JAVKPH010000015">
    <property type="protein sequence ID" value="MDR5653600.1"/>
    <property type="molecule type" value="Genomic_DNA"/>
</dbReference>
<accession>A0ABU1F9N8</accession>
<dbReference type="Proteomes" id="UP001247754">
    <property type="component" value="Unassembled WGS sequence"/>
</dbReference>
<name>A0ABU1F9N8_9RHOB</name>
<dbReference type="EC" id="3.1.2.-" evidence="1"/>
<dbReference type="InterPro" id="IPR029069">
    <property type="entry name" value="HotDog_dom_sf"/>
</dbReference>
<gene>
    <name evidence="1" type="ORF">RGD00_13360</name>
</gene>
<reference evidence="1 2" key="1">
    <citation type="submission" date="2023-09" db="EMBL/GenBank/DDBJ databases">
        <title>Xinfangfangia sedmenti sp. nov., isolated the sedment.</title>
        <authorList>
            <person name="Xu L."/>
        </authorList>
    </citation>
    <scope>NUCLEOTIDE SEQUENCE [LARGE SCALE GENOMIC DNA]</scope>
    <source>
        <strain evidence="1 2">LG-4</strain>
    </source>
</reference>
<evidence type="ECO:0000313" key="1">
    <source>
        <dbReference type="EMBL" id="MDR5653600.1"/>
    </source>
</evidence>
<dbReference type="CDD" id="cd00586">
    <property type="entry name" value="4HBT"/>
    <property type="match status" value="1"/>
</dbReference>
<dbReference type="RefSeq" id="WP_310457841.1">
    <property type="nucleotide sequence ID" value="NZ_JAVKPH010000015.1"/>
</dbReference>
<dbReference type="SUPFAM" id="SSF54637">
    <property type="entry name" value="Thioesterase/thiol ester dehydrase-isomerase"/>
    <property type="match status" value="1"/>
</dbReference>
<proteinExistence type="predicted"/>
<dbReference type="Pfam" id="PF13279">
    <property type="entry name" value="4HBT_2"/>
    <property type="match status" value="1"/>
</dbReference>
<organism evidence="1 2">
    <name type="scientific">Ruixingdingia sedimenti</name>
    <dbReference type="NCBI Taxonomy" id="3073604"/>
    <lineage>
        <taxon>Bacteria</taxon>
        <taxon>Pseudomonadati</taxon>
        <taxon>Pseudomonadota</taxon>
        <taxon>Alphaproteobacteria</taxon>
        <taxon>Rhodobacterales</taxon>
        <taxon>Paracoccaceae</taxon>
        <taxon>Ruixingdingia</taxon>
    </lineage>
</organism>
<comment type="caution">
    <text evidence="1">The sequence shown here is derived from an EMBL/GenBank/DDBJ whole genome shotgun (WGS) entry which is preliminary data.</text>
</comment>
<keyword evidence="1" id="KW-0378">Hydrolase</keyword>
<protein>
    <submittedName>
        <fullName evidence="1">Thioesterase family protein</fullName>
        <ecNumber evidence="1">3.1.2.-</ecNumber>
    </submittedName>
</protein>
<dbReference type="Gene3D" id="3.10.129.10">
    <property type="entry name" value="Hotdog Thioesterase"/>
    <property type="match status" value="1"/>
</dbReference>
<dbReference type="GO" id="GO:0016787">
    <property type="term" value="F:hydrolase activity"/>
    <property type="evidence" value="ECO:0007669"/>
    <property type="project" value="UniProtKB-KW"/>
</dbReference>